<dbReference type="Gene3D" id="3.40.640.10">
    <property type="entry name" value="Type I PLP-dependent aspartate aminotransferase-like (Major domain)"/>
    <property type="match status" value="1"/>
</dbReference>
<dbReference type="NCBIfam" id="NF004624">
    <property type="entry name" value="PRK05964.1"/>
    <property type="match status" value="1"/>
</dbReference>
<comment type="subcellular location">
    <subcellularLocation>
        <location evidence="9">Cytoplasm</location>
    </subcellularLocation>
</comment>
<organism evidence="10 11">
    <name type="scientific">Candidatus Trichorickettsia mobilis</name>
    <dbReference type="NCBI Taxonomy" id="1346319"/>
    <lineage>
        <taxon>Bacteria</taxon>
        <taxon>Pseudomonadati</taxon>
        <taxon>Pseudomonadota</taxon>
        <taxon>Alphaproteobacteria</taxon>
        <taxon>Rickettsiales</taxon>
        <taxon>Rickettsiaceae</taxon>
        <taxon>Rickettsieae</taxon>
        <taxon>Candidatus Trichorickettsia</taxon>
    </lineage>
</organism>
<evidence type="ECO:0000256" key="6">
    <source>
        <dbReference type="ARBA" id="ARBA00022756"/>
    </source>
</evidence>
<protein>
    <recommendedName>
        <fullName evidence="9">Adenosylmethionine-8-amino-7-oxononanoate aminotransferase</fullName>
        <ecNumber evidence="9">2.6.1.62</ecNumber>
    </recommendedName>
    <alternativeName>
        <fullName evidence="9">7,8-diamino-pelargonic acid aminotransferase</fullName>
        <shortName evidence="9">DAPA AT</shortName>
        <shortName evidence="9">DAPA aminotransferase</shortName>
    </alternativeName>
    <alternativeName>
        <fullName evidence="9">7,8-diaminononanoate synthase</fullName>
        <shortName evidence="9">DANS</shortName>
    </alternativeName>
    <alternativeName>
        <fullName evidence="9">Diaminopelargonic acid synthase</fullName>
    </alternativeName>
</protein>
<keyword evidence="4 9" id="KW-0808">Transferase</keyword>
<keyword evidence="7 9" id="KW-0663">Pyridoxal phosphate</keyword>
<evidence type="ECO:0000256" key="9">
    <source>
        <dbReference type="HAMAP-Rule" id="MF_00834"/>
    </source>
</evidence>
<feature type="binding site" evidence="9">
    <location>
        <position position="397"/>
    </location>
    <ligand>
        <name>substrate</name>
    </ligand>
</feature>
<feature type="binding site" evidence="9">
    <location>
        <position position="276"/>
    </location>
    <ligand>
        <name>substrate</name>
    </ligand>
</feature>
<dbReference type="EC" id="2.6.1.62" evidence="9"/>
<feature type="binding site" evidence="9">
    <location>
        <begin position="311"/>
        <end position="312"/>
    </location>
    <ligand>
        <name>pyridoxal 5'-phosphate</name>
        <dbReference type="ChEBI" id="CHEBI:597326"/>
    </ligand>
</feature>
<evidence type="ECO:0000256" key="1">
    <source>
        <dbReference type="ARBA" id="ARBA00001933"/>
    </source>
</evidence>
<dbReference type="PANTHER" id="PTHR42684">
    <property type="entry name" value="ADENOSYLMETHIONINE-8-AMINO-7-OXONONANOATE AMINOTRANSFERASE"/>
    <property type="match status" value="1"/>
</dbReference>
<keyword evidence="6 9" id="KW-0093">Biotin biosynthesis</keyword>
<sequence>MTLSSRDRALIWHPFTQEQTAELPIVITKGQGSYLYDEHNNAYLDLISSWWVNLHGHANITIANAIHQQALKLEHVIFAGFTHEPAIELCERIKALLPPHLTRFFFSDNGSTAVEVAMKMAYQYWKNKGSSKRNKFISFVGGYHGDTFGAMSVGRRSGFHDQFQELFFESVTIPYPDTWDGDPEVEQKEYESLTQLQQLLEQEHEQIAAFIAEPLVQGASGMRMCRPNYLKQVVNLLQEYNILIIFDEVMTGFGRTGANFAFEIVDCLPDFLCLSKGLSGGFLPLALTITSNHIYEAFLSNDFNTAFAHGHSYTANPLGCAAAKTSLDLLLTAKTQSAIQAINSCHLQSLPDLMRHCKSLRNARVQGTIAAFELNANYAYSMKDLKAQFLTQRLLLRPLGRTIYLLPPYSITVDELNDAYLKIANIITNADLCVLS</sequence>
<dbReference type="InterPro" id="IPR015422">
    <property type="entry name" value="PyrdxlP-dep_Trfase_small"/>
</dbReference>
<proteinExistence type="inferred from homology"/>
<evidence type="ECO:0000256" key="3">
    <source>
        <dbReference type="ARBA" id="ARBA00022576"/>
    </source>
</evidence>
<comment type="subunit">
    <text evidence="9">Homodimer.</text>
</comment>
<dbReference type="CDD" id="cd00610">
    <property type="entry name" value="OAT_like"/>
    <property type="match status" value="1"/>
</dbReference>
<feature type="binding site" evidence="9">
    <location>
        <position position="143"/>
    </location>
    <ligand>
        <name>substrate</name>
    </ligand>
</feature>
<keyword evidence="5 9" id="KW-0949">S-adenosyl-L-methionine</keyword>
<feature type="binding site" evidence="9">
    <location>
        <position position="50"/>
    </location>
    <ligand>
        <name>substrate</name>
    </ligand>
</feature>
<dbReference type="InterPro" id="IPR015424">
    <property type="entry name" value="PyrdxlP-dep_Trfase"/>
</dbReference>
<dbReference type="InterPro" id="IPR049704">
    <property type="entry name" value="Aminotrans_3_PPA_site"/>
</dbReference>
<evidence type="ECO:0000256" key="8">
    <source>
        <dbReference type="ARBA" id="ARBA00048449"/>
    </source>
</evidence>
<evidence type="ECO:0000313" key="10">
    <source>
        <dbReference type="EMBL" id="WPY00758.1"/>
    </source>
</evidence>
<dbReference type="PROSITE" id="PS00600">
    <property type="entry name" value="AA_TRANSFER_CLASS_3"/>
    <property type="match status" value="1"/>
</dbReference>
<dbReference type="PANTHER" id="PTHR42684:SF3">
    <property type="entry name" value="ADENOSYLMETHIONINE-8-AMINO-7-OXONONANOATE AMINOTRANSFERASE"/>
    <property type="match status" value="1"/>
</dbReference>
<keyword evidence="9" id="KW-0963">Cytoplasm</keyword>
<accession>A0ABZ0UUU5</accession>
<feature type="modified residue" description="N6-(pyridoxal phosphate)lysine" evidence="9">
    <location>
        <position position="276"/>
    </location>
</feature>
<evidence type="ECO:0000313" key="11">
    <source>
        <dbReference type="Proteomes" id="UP001326613"/>
    </source>
</evidence>
<evidence type="ECO:0000256" key="7">
    <source>
        <dbReference type="ARBA" id="ARBA00022898"/>
    </source>
</evidence>
<comment type="cofactor">
    <cofactor evidence="1 9">
        <name>pyridoxal 5'-phosphate</name>
        <dbReference type="ChEBI" id="CHEBI:597326"/>
    </cofactor>
</comment>
<comment type="catalytic activity">
    <reaction evidence="8 9">
        <text>(8S)-8-amino-7-oxononanoate + S-adenosyl-L-methionine = S-adenosyl-4-methylsulfanyl-2-oxobutanoate + (7R,8S)-7,8-diammoniononanoate</text>
        <dbReference type="Rhea" id="RHEA:16861"/>
        <dbReference type="ChEBI" id="CHEBI:16490"/>
        <dbReference type="ChEBI" id="CHEBI:59789"/>
        <dbReference type="ChEBI" id="CHEBI:149468"/>
        <dbReference type="ChEBI" id="CHEBI:149469"/>
        <dbReference type="EC" id="2.6.1.62"/>
    </reaction>
</comment>
<dbReference type="Pfam" id="PF00202">
    <property type="entry name" value="Aminotran_3"/>
    <property type="match status" value="1"/>
</dbReference>
<dbReference type="InterPro" id="IPR005815">
    <property type="entry name" value="BioA"/>
</dbReference>
<keyword evidence="11" id="KW-1185">Reference proteome</keyword>
<dbReference type="PIRSF" id="PIRSF000521">
    <property type="entry name" value="Transaminase_4ab_Lys_Orn"/>
    <property type="match status" value="1"/>
</dbReference>
<comment type="similarity">
    <text evidence="9">Belongs to the class-III pyridoxal-phosphate-dependent aminotransferase family. BioA subfamily.</text>
</comment>
<gene>
    <name evidence="9" type="primary">bioA</name>
    <name evidence="10" type="ORF">Trichorick_00644</name>
</gene>
<comment type="function">
    <text evidence="9">Catalyzes the transfer of the alpha-amino group from S-adenosyl-L-methionine (SAM) to 7-keto-8-aminopelargonic acid (KAPA) to form 7,8-diaminopelargonic acid (DAPA). It is the only aminotransferase known to utilize SAM as an amino donor.</text>
</comment>
<reference evidence="10 11" key="1">
    <citation type="submission" date="2022-10" db="EMBL/GenBank/DDBJ databases">
        <title>Host association and intracellularity evolved multiple times independently in the Rickettsiales.</title>
        <authorList>
            <person name="Castelli M."/>
            <person name="Nardi T."/>
            <person name="Gammuto L."/>
            <person name="Bellinzona G."/>
            <person name="Sabaneyeva E."/>
            <person name="Potekhin A."/>
            <person name="Serra V."/>
            <person name="Petroni G."/>
            <person name="Sassera D."/>
        </authorList>
    </citation>
    <scope>NUCLEOTIDE SEQUENCE [LARGE SCALE GENOMIC DNA]</scope>
    <source>
        <strain evidence="10 11">Kr 154-4</strain>
    </source>
</reference>
<dbReference type="InterPro" id="IPR005814">
    <property type="entry name" value="Aminotrans_3"/>
</dbReference>
<dbReference type="NCBIfam" id="TIGR00508">
    <property type="entry name" value="bioA"/>
    <property type="match status" value="1"/>
</dbReference>
<evidence type="ECO:0000256" key="5">
    <source>
        <dbReference type="ARBA" id="ARBA00022691"/>
    </source>
</evidence>
<feature type="binding site" evidence="9">
    <location>
        <position position="247"/>
    </location>
    <ligand>
        <name>pyridoxal 5'-phosphate</name>
        <dbReference type="ChEBI" id="CHEBI:597326"/>
    </ligand>
</feature>
<dbReference type="RefSeq" id="WP_323738802.1">
    <property type="nucleotide sequence ID" value="NZ_CP112932.1"/>
</dbReference>
<dbReference type="InterPro" id="IPR015421">
    <property type="entry name" value="PyrdxlP-dep_Trfase_major"/>
</dbReference>
<evidence type="ECO:0000256" key="2">
    <source>
        <dbReference type="ARBA" id="ARBA00005063"/>
    </source>
</evidence>
<feature type="binding site" evidence="9">
    <location>
        <begin position="110"/>
        <end position="111"/>
    </location>
    <ligand>
        <name>pyridoxal 5'-phosphate</name>
        <dbReference type="ChEBI" id="CHEBI:597326"/>
    </ligand>
</feature>
<name>A0ABZ0UUU5_9RICK</name>
<comment type="pathway">
    <text evidence="2 9">Cofactor biosynthesis; biotin biosynthesis; 7,8-diaminononanoate from 8-amino-7-oxononanoate (SAM route): step 1/1.</text>
</comment>
<dbReference type="Proteomes" id="UP001326613">
    <property type="component" value="Chromosome"/>
</dbReference>
<dbReference type="SUPFAM" id="SSF53383">
    <property type="entry name" value="PLP-dependent transferases"/>
    <property type="match status" value="1"/>
</dbReference>
<dbReference type="Gene3D" id="3.90.1150.10">
    <property type="entry name" value="Aspartate Aminotransferase, domain 1"/>
    <property type="match status" value="1"/>
</dbReference>
<feature type="binding site" evidence="9">
    <location>
        <position position="310"/>
    </location>
    <ligand>
        <name>substrate</name>
    </ligand>
</feature>
<keyword evidence="3 9" id="KW-0032">Aminotransferase</keyword>
<dbReference type="EMBL" id="CP112932">
    <property type="protein sequence ID" value="WPY00758.1"/>
    <property type="molecule type" value="Genomic_DNA"/>
</dbReference>
<feature type="site" description="Participates in the substrate recognition with KAPA and in a stacking interaction with the adenine ring of SAM" evidence="9">
    <location>
        <position position="15"/>
    </location>
</feature>
<evidence type="ECO:0000256" key="4">
    <source>
        <dbReference type="ARBA" id="ARBA00022679"/>
    </source>
</evidence>
<dbReference type="GO" id="GO:0008483">
    <property type="term" value="F:transaminase activity"/>
    <property type="evidence" value="ECO:0007669"/>
    <property type="project" value="UniProtKB-KW"/>
</dbReference>
<dbReference type="HAMAP" id="MF_00834">
    <property type="entry name" value="BioA"/>
    <property type="match status" value="1"/>
</dbReference>